<evidence type="ECO:0000313" key="2">
    <source>
        <dbReference type="Proteomes" id="UP000245124"/>
    </source>
</evidence>
<gene>
    <name evidence="1" type="ORF">NIES4072_05220</name>
</gene>
<dbReference type="EMBL" id="BDUD01000001">
    <property type="protein sequence ID" value="GBG16876.1"/>
    <property type="molecule type" value="Genomic_DNA"/>
</dbReference>
<protein>
    <submittedName>
        <fullName evidence="1">Uncharacterized protein</fullName>
    </submittedName>
</protein>
<dbReference type="Proteomes" id="UP000245124">
    <property type="component" value="Unassembled WGS sequence"/>
</dbReference>
<keyword evidence="2" id="KW-1185">Reference proteome</keyword>
<organism evidence="1 2">
    <name type="scientific">Nostoc commune NIES-4072</name>
    <dbReference type="NCBI Taxonomy" id="2005467"/>
    <lineage>
        <taxon>Bacteria</taxon>
        <taxon>Bacillati</taxon>
        <taxon>Cyanobacteriota</taxon>
        <taxon>Cyanophyceae</taxon>
        <taxon>Nostocales</taxon>
        <taxon>Nostocaceae</taxon>
        <taxon>Nostoc</taxon>
    </lineage>
</organism>
<evidence type="ECO:0000313" key="1">
    <source>
        <dbReference type="EMBL" id="GBG16876.1"/>
    </source>
</evidence>
<name>A0A2R5FEL5_NOSCO</name>
<dbReference type="AlphaFoldDB" id="A0A2R5FEL5"/>
<dbReference type="RefSeq" id="WP_109007183.1">
    <property type="nucleotide sequence ID" value="NZ_BDUD01000001.1"/>
</dbReference>
<comment type="caution">
    <text evidence="1">The sequence shown here is derived from an EMBL/GenBank/DDBJ whole genome shotgun (WGS) entry which is preliminary data.</text>
</comment>
<reference evidence="1 2" key="1">
    <citation type="submission" date="2017-06" db="EMBL/GenBank/DDBJ databases">
        <title>Genome sequencing of cyanobaciteial culture collection at National Institute for Environmental Studies (NIES).</title>
        <authorList>
            <person name="Hirose Y."/>
            <person name="Shimura Y."/>
            <person name="Fujisawa T."/>
            <person name="Nakamura Y."/>
            <person name="Kawachi M."/>
        </authorList>
    </citation>
    <scope>NUCLEOTIDE SEQUENCE [LARGE SCALE GENOMIC DNA]</scope>
    <source>
        <strain evidence="1 2">NIES-4072</strain>
    </source>
</reference>
<sequence>MPNNGEQIFNGQVERELLDGVPWLLGQQPQLPDHLQLLLNEQQQTRDIWELPKENSPSSEPTKMHFHSRAISFLTAAISYKSILHVFKLY</sequence>
<proteinExistence type="predicted"/>
<accession>A0A2R5FEL5</accession>